<dbReference type="AlphaFoldDB" id="A0A420ETQ3"/>
<organism evidence="2 3">
    <name type="scientific">Micromonospora globbae</name>
    <dbReference type="NCBI Taxonomy" id="1894969"/>
    <lineage>
        <taxon>Bacteria</taxon>
        <taxon>Bacillati</taxon>
        <taxon>Actinomycetota</taxon>
        <taxon>Actinomycetes</taxon>
        <taxon>Micromonosporales</taxon>
        <taxon>Micromonosporaceae</taxon>
        <taxon>Micromonospora</taxon>
    </lineage>
</organism>
<dbReference type="EMBL" id="RAQQ01000028">
    <property type="protein sequence ID" value="RKF24055.1"/>
    <property type="molecule type" value="Genomic_DNA"/>
</dbReference>
<dbReference type="Pfam" id="PF08131">
    <property type="entry name" value="Defensin_3"/>
    <property type="match status" value="1"/>
</dbReference>
<gene>
    <name evidence="2" type="ORF">D7I43_28395</name>
</gene>
<dbReference type="GO" id="GO:0005576">
    <property type="term" value="C:extracellular region"/>
    <property type="evidence" value="ECO:0007669"/>
    <property type="project" value="InterPro"/>
</dbReference>
<protein>
    <submittedName>
        <fullName evidence="2">Uncharacterized protein</fullName>
    </submittedName>
</protein>
<dbReference type="Proteomes" id="UP000285744">
    <property type="component" value="Unassembled WGS sequence"/>
</dbReference>
<reference evidence="2 3" key="1">
    <citation type="journal article" date="2018" name="Int. J. Syst. Evol. Microbiol.">
        <title>Micromonospora globbae sp. nov., an endophytic actinomycete isolated from roots of Globba winitii C. H. Wright.</title>
        <authorList>
            <person name="Kuncharoen N."/>
            <person name="Pittayakhajonwut P."/>
            <person name="Tanasupawat S."/>
        </authorList>
    </citation>
    <scope>NUCLEOTIDE SEQUENCE [LARGE SCALE GENOMIC DNA]</scope>
    <source>
        <strain evidence="2 3">WPS1-2</strain>
    </source>
</reference>
<feature type="compositionally biased region" description="Polar residues" evidence="1">
    <location>
        <begin position="16"/>
        <end position="36"/>
    </location>
</feature>
<evidence type="ECO:0000256" key="1">
    <source>
        <dbReference type="SAM" id="MobiDB-lite"/>
    </source>
</evidence>
<evidence type="ECO:0000313" key="2">
    <source>
        <dbReference type="EMBL" id="RKF24055.1"/>
    </source>
</evidence>
<comment type="caution">
    <text evidence="2">The sequence shown here is derived from an EMBL/GenBank/DDBJ whole genome shotgun (WGS) entry which is preliminary data.</text>
</comment>
<name>A0A420ETQ3_9ACTN</name>
<sequence>MRRFGPTCSALLATNRRPSWVSSPGRSTPPASSRTFRPSIPAQNCARRAGSCASKATANCREIITAP</sequence>
<evidence type="ECO:0000313" key="3">
    <source>
        <dbReference type="Proteomes" id="UP000285744"/>
    </source>
</evidence>
<dbReference type="InterPro" id="IPR012553">
    <property type="entry name" value="Defensin_3"/>
</dbReference>
<feature type="region of interest" description="Disordered" evidence="1">
    <location>
        <begin position="15"/>
        <end position="38"/>
    </location>
</feature>
<proteinExistence type="predicted"/>
<accession>A0A420ETQ3</accession>